<gene>
    <name evidence="4" type="ORF">VNO80_25535</name>
</gene>
<reference evidence="4 5" key="1">
    <citation type="submission" date="2024-01" db="EMBL/GenBank/DDBJ databases">
        <title>The genomes of 5 underutilized Papilionoideae crops provide insights into root nodulation and disease resistanc.</title>
        <authorList>
            <person name="Jiang F."/>
        </authorList>
    </citation>
    <scope>NUCLEOTIDE SEQUENCE [LARGE SCALE GENOMIC DNA]</scope>
    <source>
        <strain evidence="4">JINMINGXINNONG_FW02</strain>
        <tissue evidence="4">Leaves</tissue>
    </source>
</reference>
<dbReference type="Proteomes" id="UP001374584">
    <property type="component" value="Unassembled WGS sequence"/>
</dbReference>
<evidence type="ECO:0000313" key="4">
    <source>
        <dbReference type="EMBL" id="KAK7342580.1"/>
    </source>
</evidence>
<evidence type="ECO:0000256" key="2">
    <source>
        <dbReference type="ARBA" id="ARBA00022630"/>
    </source>
</evidence>
<dbReference type="EMBL" id="JAYMYR010000009">
    <property type="protein sequence ID" value="KAK7342580.1"/>
    <property type="molecule type" value="Genomic_DNA"/>
</dbReference>
<sequence>MMRSCSTTIWGRWHMRSTAAAATIVASNSFMSSSSPSSTASSTFAFDADDSSSSDVKIVPQKILKMKLCILISGSMVHTAAIYTTREELKLVLFEGWMANGVAPVGQLTTTTYFENFLRFPIGILGIELIMEAMTTVDFFERPLRIFTNSLGLL</sequence>
<dbReference type="InterPro" id="IPR036188">
    <property type="entry name" value="FAD/NAD-bd_sf"/>
</dbReference>
<evidence type="ECO:0000256" key="1">
    <source>
        <dbReference type="ARBA" id="ARBA00009333"/>
    </source>
</evidence>
<dbReference type="GO" id="GO:0016491">
    <property type="term" value="F:oxidoreductase activity"/>
    <property type="evidence" value="ECO:0007669"/>
    <property type="project" value="UniProtKB-KW"/>
</dbReference>
<protein>
    <submittedName>
        <fullName evidence="4">Uncharacterized protein</fullName>
    </submittedName>
</protein>
<name>A0AAN9LUE4_PHACN</name>
<dbReference type="AlphaFoldDB" id="A0AAN9LUE4"/>
<comment type="similarity">
    <text evidence="1">Belongs to the class-II pyridine nucleotide-disulfide oxidoreductase family.</text>
</comment>
<evidence type="ECO:0000313" key="5">
    <source>
        <dbReference type="Proteomes" id="UP001374584"/>
    </source>
</evidence>
<dbReference type="PANTHER" id="PTHR48105">
    <property type="entry name" value="THIOREDOXIN REDUCTASE 1-RELATED-RELATED"/>
    <property type="match status" value="1"/>
</dbReference>
<dbReference type="GO" id="GO:0097237">
    <property type="term" value="P:cellular response to toxic substance"/>
    <property type="evidence" value="ECO:0007669"/>
    <property type="project" value="UniProtKB-ARBA"/>
</dbReference>
<accession>A0AAN9LUE4</accession>
<keyword evidence="2" id="KW-0285">Flavoprotein</keyword>
<comment type="caution">
    <text evidence="4">The sequence shown here is derived from an EMBL/GenBank/DDBJ whole genome shotgun (WGS) entry which is preliminary data.</text>
</comment>
<dbReference type="PRINTS" id="PR00469">
    <property type="entry name" value="PNDRDTASEII"/>
</dbReference>
<dbReference type="InterPro" id="IPR050097">
    <property type="entry name" value="Ferredoxin-NADP_redctase_2"/>
</dbReference>
<keyword evidence="5" id="KW-1185">Reference proteome</keyword>
<keyword evidence="3" id="KW-0560">Oxidoreductase</keyword>
<evidence type="ECO:0000256" key="3">
    <source>
        <dbReference type="ARBA" id="ARBA00023002"/>
    </source>
</evidence>
<dbReference type="Gene3D" id="3.50.50.60">
    <property type="entry name" value="FAD/NAD(P)-binding domain"/>
    <property type="match status" value="1"/>
</dbReference>
<proteinExistence type="inferred from homology"/>
<organism evidence="4 5">
    <name type="scientific">Phaseolus coccineus</name>
    <name type="common">Scarlet runner bean</name>
    <name type="synonym">Phaseolus multiflorus</name>
    <dbReference type="NCBI Taxonomy" id="3886"/>
    <lineage>
        <taxon>Eukaryota</taxon>
        <taxon>Viridiplantae</taxon>
        <taxon>Streptophyta</taxon>
        <taxon>Embryophyta</taxon>
        <taxon>Tracheophyta</taxon>
        <taxon>Spermatophyta</taxon>
        <taxon>Magnoliopsida</taxon>
        <taxon>eudicotyledons</taxon>
        <taxon>Gunneridae</taxon>
        <taxon>Pentapetalae</taxon>
        <taxon>rosids</taxon>
        <taxon>fabids</taxon>
        <taxon>Fabales</taxon>
        <taxon>Fabaceae</taxon>
        <taxon>Papilionoideae</taxon>
        <taxon>50 kb inversion clade</taxon>
        <taxon>NPAAA clade</taxon>
        <taxon>indigoferoid/millettioid clade</taxon>
        <taxon>Phaseoleae</taxon>
        <taxon>Phaseolus</taxon>
    </lineage>
</organism>